<organism evidence="1 2">
    <name type="scientific">Patellaria atrata CBS 101060</name>
    <dbReference type="NCBI Taxonomy" id="1346257"/>
    <lineage>
        <taxon>Eukaryota</taxon>
        <taxon>Fungi</taxon>
        <taxon>Dikarya</taxon>
        <taxon>Ascomycota</taxon>
        <taxon>Pezizomycotina</taxon>
        <taxon>Dothideomycetes</taxon>
        <taxon>Dothideomycetes incertae sedis</taxon>
        <taxon>Patellariales</taxon>
        <taxon>Patellariaceae</taxon>
        <taxon>Patellaria</taxon>
    </lineage>
</organism>
<dbReference type="InterPro" id="IPR029063">
    <property type="entry name" value="SAM-dependent_MTases_sf"/>
</dbReference>
<keyword evidence="2" id="KW-1185">Reference proteome</keyword>
<gene>
    <name evidence="1" type="ORF">M501DRAFT_944105</name>
</gene>
<dbReference type="SUPFAM" id="SSF53335">
    <property type="entry name" value="S-adenosyl-L-methionine-dependent methyltransferases"/>
    <property type="match status" value="1"/>
</dbReference>
<reference evidence="1" key="1">
    <citation type="journal article" date="2020" name="Stud. Mycol.">
        <title>101 Dothideomycetes genomes: a test case for predicting lifestyles and emergence of pathogens.</title>
        <authorList>
            <person name="Haridas S."/>
            <person name="Albert R."/>
            <person name="Binder M."/>
            <person name="Bloem J."/>
            <person name="Labutti K."/>
            <person name="Salamov A."/>
            <person name="Andreopoulos B."/>
            <person name="Baker S."/>
            <person name="Barry K."/>
            <person name="Bills G."/>
            <person name="Bluhm B."/>
            <person name="Cannon C."/>
            <person name="Castanera R."/>
            <person name="Culley D."/>
            <person name="Daum C."/>
            <person name="Ezra D."/>
            <person name="Gonzalez J."/>
            <person name="Henrissat B."/>
            <person name="Kuo A."/>
            <person name="Liang C."/>
            <person name="Lipzen A."/>
            <person name="Lutzoni F."/>
            <person name="Magnuson J."/>
            <person name="Mondo S."/>
            <person name="Nolan M."/>
            <person name="Ohm R."/>
            <person name="Pangilinan J."/>
            <person name="Park H.-J."/>
            <person name="Ramirez L."/>
            <person name="Alfaro M."/>
            <person name="Sun H."/>
            <person name="Tritt A."/>
            <person name="Yoshinaga Y."/>
            <person name="Zwiers L.-H."/>
            <person name="Turgeon B."/>
            <person name="Goodwin S."/>
            <person name="Spatafora J."/>
            <person name="Crous P."/>
            <person name="Grigoriev I."/>
        </authorList>
    </citation>
    <scope>NUCLEOTIDE SEQUENCE</scope>
    <source>
        <strain evidence="1">CBS 101060</strain>
    </source>
</reference>
<dbReference type="PANTHER" id="PTHR14614:SF104">
    <property type="entry name" value="N-METHYLTRANSFERASE, PUTATIVE (AFU_ORTHOLOGUE AFUA_1G17750)-RELATED"/>
    <property type="match status" value="1"/>
</dbReference>
<name>A0A9P4S1H7_9PEZI</name>
<sequence length="302" mass="33954">MLTSLIHLQSTNETAADDIFTSSLGLLFTDDIRNAHGNPGEVIIYRSRKYGDLEFRTADPNKEEERTKFAHYLWNAGVLIGELVGGHPDDLGPGVSHDWERIEGPDCWWISRENEQLWSVKGEKVLELGAGVGLASIVSVKSGAEEVAITDYPSATLLKTLKQNVEKNLSSDAITRVSIEGHQWGDCSTPFATSHAGYFTRILAADCLWMPQEHTNLARSMLHFLSSEKHARILIVSGFHTGRIKLAPFFEETVGKVGLEIEELWEMDANGQRRPWQRGEKETEDIGERKKWLVLARLCRKQ</sequence>
<evidence type="ECO:0008006" key="3">
    <source>
        <dbReference type="Google" id="ProtNLM"/>
    </source>
</evidence>
<accession>A0A9P4S1H7</accession>
<dbReference type="Proteomes" id="UP000799429">
    <property type="component" value="Unassembled WGS sequence"/>
</dbReference>
<protein>
    <recommendedName>
        <fullName evidence="3">Nicotinamide N-methyltransferase</fullName>
    </recommendedName>
</protein>
<dbReference type="AlphaFoldDB" id="A0A9P4S1H7"/>
<dbReference type="Gene3D" id="3.40.50.150">
    <property type="entry name" value="Vaccinia Virus protein VP39"/>
    <property type="match status" value="1"/>
</dbReference>
<dbReference type="PANTHER" id="PTHR14614">
    <property type="entry name" value="HEPATOCELLULAR CARCINOMA-ASSOCIATED ANTIGEN"/>
    <property type="match status" value="1"/>
</dbReference>
<dbReference type="OrthoDB" id="407325at2759"/>
<dbReference type="GO" id="GO:0008757">
    <property type="term" value="F:S-adenosylmethionine-dependent methyltransferase activity"/>
    <property type="evidence" value="ECO:0007669"/>
    <property type="project" value="UniProtKB-ARBA"/>
</dbReference>
<dbReference type="Pfam" id="PF10294">
    <property type="entry name" value="Methyltransf_16"/>
    <property type="match status" value="1"/>
</dbReference>
<proteinExistence type="predicted"/>
<dbReference type="InterPro" id="IPR019410">
    <property type="entry name" value="Methyltransf_16"/>
</dbReference>
<evidence type="ECO:0000313" key="1">
    <source>
        <dbReference type="EMBL" id="KAF2834526.1"/>
    </source>
</evidence>
<comment type="caution">
    <text evidence="1">The sequence shown here is derived from an EMBL/GenBank/DDBJ whole genome shotgun (WGS) entry which is preliminary data.</text>
</comment>
<evidence type="ECO:0000313" key="2">
    <source>
        <dbReference type="Proteomes" id="UP000799429"/>
    </source>
</evidence>
<dbReference type="EMBL" id="MU006118">
    <property type="protein sequence ID" value="KAF2834526.1"/>
    <property type="molecule type" value="Genomic_DNA"/>
</dbReference>
<dbReference type="GO" id="GO:0005737">
    <property type="term" value="C:cytoplasm"/>
    <property type="evidence" value="ECO:0007669"/>
    <property type="project" value="TreeGrafter"/>
</dbReference>